<comment type="caution">
    <text evidence="2">The sequence shown here is derived from an EMBL/GenBank/DDBJ whole genome shotgun (WGS) entry which is preliminary data.</text>
</comment>
<dbReference type="EMBL" id="AVOT02011176">
    <property type="protein sequence ID" value="MBW0491619.1"/>
    <property type="molecule type" value="Genomic_DNA"/>
</dbReference>
<accession>A0A9Q3H6F5</accession>
<evidence type="ECO:0000313" key="3">
    <source>
        <dbReference type="Proteomes" id="UP000765509"/>
    </source>
</evidence>
<evidence type="ECO:0000256" key="1">
    <source>
        <dbReference type="SAM" id="MobiDB-lite"/>
    </source>
</evidence>
<dbReference type="OrthoDB" id="5431222at2759"/>
<reference evidence="2" key="1">
    <citation type="submission" date="2021-03" db="EMBL/GenBank/DDBJ databases">
        <title>Draft genome sequence of rust myrtle Austropuccinia psidii MF-1, a brazilian biotype.</title>
        <authorList>
            <person name="Quecine M.C."/>
            <person name="Pachon D.M.R."/>
            <person name="Bonatelli M.L."/>
            <person name="Correr F.H."/>
            <person name="Franceschini L.M."/>
            <person name="Leite T.F."/>
            <person name="Margarido G.R.A."/>
            <person name="Almeida C.A."/>
            <person name="Ferrarezi J.A."/>
            <person name="Labate C.A."/>
        </authorList>
    </citation>
    <scope>NUCLEOTIDE SEQUENCE</scope>
    <source>
        <strain evidence="2">MF-1</strain>
    </source>
</reference>
<sequence>MLTKLPGCLEHEVTCRCLKEFTLDEISNTLQEVSIRTYIGRYSTHSTGDNWENPTLEEKEAQDSEDEMKNACHNCGSPNKYAENFSKDREEILSRKEETRKD</sequence>
<dbReference type="Proteomes" id="UP000765509">
    <property type="component" value="Unassembled WGS sequence"/>
</dbReference>
<proteinExistence type="predicted"/>
<evidence type="ECO:0000313" key="2">
    <source>
        <dbReference type="EMBL" id="MBW0491619.1"/>
    </source>
</evidence>
<dbReference type="AlphaFoldDB" id="A0A9Q3H6F5"/>
<protein>
    <submittedName>
        <fullName evidence="2">Uncharacterized protein</fullName>
    </submittedName>
</protein>
<gene>
    <name evidence="2" type="ORF">O181_031334</name>
</gene>
<feature type="compositionally biased region" description="Basic and acidic residues" evidence="1">
    <location>
        <begin position="56"/>
        <end position="70"/>
    </location>
</feature>
<feature type="compositionally biased region" description="Basic and acidic residues" evidence="1">
    <location>
        <begin position="85"/>
        <end position="102"/>
    </location>
</feature>
<organism evidence="2 3">
    <name type="scientific">Austropuccinia psidii MF-1</name>
    <dbReference type="NCBI Taxonomy" id="1389203"/>
    <lineage>
        <taxon>Eukaryota</taxon>
        <taxon>Fungi</taxon>
        <taxon>Dikarya</taxon>
        <taxon>Basidiomycota</taxon>
        <taxon>Pucciniomycotina</taxon>
        <taxon>Pucciniomycetes</taxon>
        <taxon>Pucciniales</taxon>
        <taxon>Sphaerophragmiaceae</taxon>
        <taxon>Austropuccinia</taxon>
    </lineage>
</organism>
<keyword evidence="3" id="KW-1185">Reference proteome</keyword>
<feature type="region of interest" description="Disordered" evidence="1">
    <location>
        <begin position="44"/>
        <end position="102"/>
    </location>
</feature>
<feature type="compositionally biased region" description="Polar residues" evidence="1">
    <location>
        <begin position="44"/>
        <end position="53"/>
    </location>
</feature>
<name>A0A9Q3H6F5_9BASI</name>